<dbReference type="InterPro" id="IPR028909">
    <property type="entry name" value="bL21-like"/>
</dbReference>
<sequence>MLAIIEAAGKQFLVKEGSTVKLDSWVGDKGEKVVFERVLMVKDGDQISVGTPYLEGVKVRGTVLEKAKDRKVLVFKYKPKKNYRRKIGHRQPKTLVYIEAVETS</sequence>
<evidence type="ECO:0000256" key="1">
    <source>
        <dbReference type="ARBA" id="ARBA00008563"/>
    </source>
</evidence>
<evidence type="ECO:0000256" key="6">
    <source>
        <dbReference type="HAMAP-Rule" id="MF_01363"/>
    </source>
</evidence>
<organism evidence="8 9">
    <name type="scientific">Thermatribacter velox</name>
    <dbReference type="NCBI Taxonomy" id="3039681"/>
    <lineage>
        <taxon>Bacteria</taxon>
        <taxon>Pseudomonadati</taxon>
        <taxon>Atribacterota</taxon>
        <taxon>Atribacteria</taxon>
        <taxon>Atribacterales</taxon>
        <taxon>Thermatribacteraceae</taxon>
        <taxon>Thermatribacter</taxon>
    </lineage>
</organism>
<accession>A0ABZ2YD35</accession>
<dbReference type="GO" id="GO:0005840">
    <property type="term" value="C:ribosome"/>
    <property type="evidence" value="ECO:0007669"/>
    <property type="project" value="UniProtKB-KW"/>
</dbReference>
<proteinExistence type="inferred from homology"/>
<evidence type="ECO:0000256" key="7">
    <source>
        <dbReference type="RuleBase" id="RU000562"/>
    </source>
</evidence>
<evidence type="ECO:0000313" key="9">
    <source>
        <dbReference type="Proteomes" id="UP001461341"/>
    </source>
</evidence>
<dbReference type="InterPro" id="IPR018258">
    <property type="entry name" value="Ribosomal_bL21_CS"/>
</dbReference>
<keyword evidence="9" id="KW-1185">Reference proteome</keyword>
<dbReference type="NCBIfam" id="TIGR00061">
    <property type="entry name" value="L21"/>
    <property type="match status" value="1"/>
</dbReference>
<reference evidence="8 9" key="1">
    <citation type="submission" date="2023-03" db="EMBL/GenBank/DDBJ databases">
        <title>Novel Species.</title>
        <authorList>
            <person name="Ma S."/>
        </authorList>
    </citation>
    <scope>NUCLEOTIDE SEQUENCE [LARGE SCALE GENOMIC DNA]</scope>
    <source>
        <strain evidence="8 9">B11</strain>
    </source>
</reference>
<dbReference type="EMBL" id="CP121689">
    <property type="protein sequence ID" value="WZL76919.1"/>
    <property type="molecule type" value="Genomic_DNA"/>
</dbReference>
<keyword evidence="3 6" id="KW-0694">RNA-binding</keyword>
<dbReference type="PROSITE" id="PS01169">
    <property type="entry name" value="RIBOSOMAL_L21"/>
    <property type="match status" value="1"/>
</dbReference>
<comment type="subunit">
    <text evidence="6">Part of the 50S ribosomal subunit. Contacts protein L20.</text>
</comment>
<keyword evidence="5 6" id="KW-0687">Ribonucleoprotein</keyword>
<comment type="function">
    <text evidence="6 7">This protein binds to 23S rRNA in the presence of protein L20.</text>
</comment>
<dbReference type="RefSeq" id="WP_369019084.1">
    <property type="nucleotide sequence ID" value="NZ_CP121689.1"/>
</dbReference>
<dbReference type="Pfam" id="PF00829">
    <property type="entry name" value="Ribosomal_L21p"/>
    <property type="match status" value="1"/>
</dbReference>
<dbReference type="InterPro" id="IPR036164">
    <property type="entry name" value="bL21-like_sf"/>
</dbReference>
<evidence type="ECO:0000256" key="5">
    <source>
        <dbReference type="ARBA" id="ARBA00023274"/>
    </source>
</evidence>
<dbReference type="InterPro" id="IPR001787">
    <property type="entry name" value="Ribosomal_bL21"/>
</dbReference>
<dbReference type="Proteomes" id="UP001461341">
    <property type="component" value="Chromosome"/>
</dbReference>
<protein>
    <recommendedName>
        <fullName evidence="6">Large ribosomal subunit protein bL21</fullName>
    </recommendedName>
</protein>
<dbReference type="PANTHER" id="PTHR21349">
    <property type="entry name" value="50S RIBOSOMAL PROTEIN L21"/>
    <property type="match status" value="1"/>
</dbReference>
<evidence type="ECO:0000256" key="4">
    <source>
        <dbReference type="ARBA" id="ARBA00022980"/>
    </source>
</evidence>
<dbReference type="HAMAP" id="MF_01363">
    <property type="entry name" value="Ribosomal_bL21"/>
    <property type="match status" value="1"/>
</dbReference>
<evidence type="ECO:0000256" key="3">
    <source>
        <dbReference type="ARBA" id="ARBA00022884"/>
    </source>
</evidence>
<dbReference type="SUPFAM" id="SSF141091">
    <property type="entry name" value="L21p-like"/>
    <property type="match status" value="1"/>
</dbReference>
<evidence type="ECO:0000313" key="8">
    <source>
        <dbReference type="EMBL" id="WZL76919.1"/>
    </source>
</evidence>
<evidence type="ECO:0000256" key="2">
    <source>
        <dbReference type="ARBA" id="ARBA00022730"/>
    </source>
</evidence>
<name>A0ABZ2YD35_9BACT</name>
<keyword evidence="2 6" id="KW-0699">rRNA-binding</keyword>
<keyword evidence="4 6" id="KW-0689">Ribosomal protein</keyword>
<gene>
    <name evidence="6 8" type="primary">rplU</name>
    <name evidence="8" type="ORF">QBE54_04105</name>
</gene>
<comment type="similarity">
    <text evidence="1 6 7">Belongs to the bacterial ribosomal protein bL21 family.</text>
</comment>
<dbReference type="PANTHER" id="PTHR21349:SF0">
    <property type="entry name" value="LARGE RIBOSOMAL SUBUNIT PROTEIN BL21M"/>
    <property type="match status" value="1"/>
</dbReference>